<name>A0ABU0IJ71_9HYPH</name>
<protein>
    <submittedName>
        <fullName evidence="1">Uncharacterized protein</fullName>
    </submittedName>
</protein>
<evidence type="ECO:0000313" key="2">
    <source>
        <dbReference type="Proteomes" id="UP001235269"/>
    </source>
</evidence>
<keyword evidence="2" id="KW-1185">Reference proteome</keyword>
<dbReference type="RefSeq" id="WP_307160394.1">
    <property type="nucleotide sequence ID" value="NZ_JAUSWH010000028.1"/>
</dbReference>
<evidence type="ECO:0000313" key="1">
    <source>
        <dbReference type="EMBL" id="MDQ0458299.1"/>
    </source>
</evidence>
<comment type="caution">
    <text evidence="1">The sequence shown here is derived from an EMBL/GenBank/DDBJ whole genome shotgun (WGS) entry which is preliminary data.</text>
</comment>
<proteinExistence type="predicted"/>
<dbReference type="Proteomes" id="UP001235269">
    <property type="component" value="Unassembled WGS sequence"/>
</dbReference>
<organism evidence="1 2">
    <name type="scientific">Rhizobium paknamense</name>
    <dbReference type="NCBI Taxonomy" id="1206817"/>
    <lineage>
        <taxon>Bacteria</taxon>
        <taxon>Pseudomonadati</taxon>
        <taxon>Pseudomonadota</taxon>
        <taxon>Alphaproteobacteria</taxon>
        <taxon>Hyphomicrobiales</taxon>
        <taxon>Rhizobiaceae</taxon>
        <taxon>Rhizobium/Agrobacterium group</taxon>
        <taxon>Rhizobium</taxon>
    </lineage>
</organism>
<sequence>MNNWRDVLTLATKLELDEATGGLKANGQYLTDKNGLTPYGRAHFIQELKAVAAAISAAQDEIRTFEALVTQAGDEDRRLLRIRILDKARSDYAMLLEYKRGSERYLAQFADAVDLQEYLA</sequence>
<reference evidence="1 2" key="1">
    <citation type="submission" date="2023-07" db="EMBL/GenBank/DDBJ databases">
        <title>Genomic Encyclopedia of Type Strains, Phase IV (KMG-IV): sequencing the most valuable type-strain genomes for metagenomic binning, comparative biology and taxonomic classification.</title>
        <authorList>
            <person name="Goeker M."/>
        </authorList>
    </citation>
    <scope>NUCLEOTIDE SEQUENCE [LARGE SCALE GENOMIC DNA]</scope>
    <source>
        <strain evidence="1 2">DSM 100301</strain>
    </source>
</reference>
<accession>A0ABU0IJ71</accession>
<dbReference type="EMBL" id="JAUSWH010000028">
    <property type="protein sequence ID" value="MDQ0458299.1"/>
    <property type="molecule type" value="Genomic_DNA"/>
</dbReference>
<gene>
    <name evidence="1" type="ORF">QO005_004659</name>
</gene>